<keyword evidence="3" id="KW-1185">Reference proteome</keyword>
<proteinExistence type="predicted"/>
<evidence type="ECO:0000313" key="3">
    <source>
        <dbReference type="Proteomes" id="UP000002774"/>
    </source>
</evidence>
<evidence type="ECO:0000259" key="1">
    <source>
        <dbReference type="PROSITE" id="PS51352"/>
    </source>
</evidence>
<dbReference type="InterPro" id="IPR012336">
    <property type="entry name" value="Thioredoxin-like_fold"/>
</dbReference>
<gene>
    <name evidence="2" type="ORF">Mucpa_2135</name>
</gene>
<dbReference type="STRING" id="714943.Mucpa_2135"/>
<evidence type="ECO:0000313" key="2">
    <source>
        <dbReference type="EMBL" id="EHQ26275.1"/>
    </source>
</evidence>
<dbReference type="InterPro" id="IPR013766">
    <property type="entry name" value="Thioredoxin_domain"/>
</dbReference>
<dbReference type="eggNOG" id="COG4232">
    <property type="taxonomic scope" value="Bacteria"/>
</dbReference>
<dbReference type="InterPro" id="IPR036249">
    <property type="entry name" value="Thioredoxin-like_sf"/>
</dbReference>
<sequence>MKKQLLHLVYCGILLLFAGNTIAQGIRFLHDEPLEKILDMARQQNKIIFIDGYTQTCAPCKQLDQEVFPLQKVGDYFNSNFINVKYDLDQPEGKKLRAQYKDVITGYPSLILLDQDGKMIHKMGGFHPADSLIAKMQAALNGNSLSAMRARLRAGEKSLAFVQTYKQSIEDGFLREESEKVDREILDRITDEEMLDPKMWSLVGRSVSDPYSPVFGRVVKNYWGFRMKRVTDLGMLEFQLRTAIQNAADEMVKPQEKDGKLILKQDPAKEAILSSYLNDDDRFKHTEAIRALFNVHRLALNNRWAELTSALKYYNQIHALGSPSKITYPYIRYMMQYCKDKAVLTAAATLLSAMPKEKMDIMDHDDNYNTIIKLCVLAGKKKEADRYAALSKSNR</sequence>
<dbReference type="AlphaFoldDB" id="H1YFY7"/>
<accession>H1YFY7</accession>
<dbReference type="OrthoDB" id="120730at2"/>
<dbReference type="Gene3D" id="3.40.30.10">
    <property type="entry name" value="Glutaredoxin"/>
    <property type="match status" value="1"/>
</dbReference>
<dbReference type="RefSeq" id="WP_008506327.1">
    <property type="nucleotide sequence ID" value="NZ_CM001403.1"/>
</dbReference>
<dbReference type="HOGENOM" id="CLU_032298_0_0_10"/>
<dbReference type="PROSITE" id="PS51352">
    <property type="entry name" value="THIOREDOXIN_2"/>
    <property type="match status" value="1"/>
</dbReference>
<dbReference type="EMBL" id="CM001403">
    <property type="protein sequence ID" value="EHQ26275.1"/>
    <property type="molecule type" value="Genomic_DNA"/>
</dbReference>
<dbReference type="Pfam" id="PF13098">
    <property type="entry name" value="Thioredoxin_2"/>
    <property type="match status" value="1"/>
</dbReference>
<name>H1YFY7_9SPHI</name>
<organism evidence="2 3">
    <name type="scientific">Mucilaginibacter paludis DSM 18603</name>
    <dbReference type="NCBI Taxonomy" id="714943"/>
    <lineage>
        <taxon>Bacteria</taxon>
        <taxon>Pseudomonadati</taxon>
        <taxon>Bacteroidota</taxon>
        <taxon>Sphingobacteriia</taxon>
        <taxon>Sphingobacteriales</taxon>
        <taxon>Sphingobacteriaceae</taxon>
        <taxon>Mucilaginibacter</taxon>
    </lineage>
</organism>
<dbReference type="Proteomes" id="UP000002774">
    <property type="component" value="Chromosome"/>
</dbReference>
<reference evidence="2" key="1">
    <citation type="submission" date="2011-09" db="EMBL/GenBank/DDBJ databases">
        <title>The permanent draft genome of Mucilaginibacter paludis DSM 18603.</title>
        <authorList>
            <consortium name="US DOE Joint Genome Institute (JGI-PGF)"/>
            <person name="Lucas S."/>
            <person name="Han J."/>
            <person name="Lapidus A."/>
            <person name="Bruce D."/>
            <person name="Goodwin L."/>
            <person name="Pitluck S."/>
            <person name="Peters L."/>
            <person name="Kyrpides N."/>
            <person name="Mavromatis K."/>
            <person name="Ivanova N."/>
            <person name="Mikhailova N."/>
            <person name="Held B."/>
            <person name="Detter J.C."/>
            <person name="Tapia R."/>
            <person name="Han C."/>
            <person name="Land M."/>
            <person name="Hauser L."/>
            <person name="Markowitz V."/>
            <person name="Cheng J.-F."/>
            <person name="Hugenholtz P."/>
            <person name="Woyke T."/>
            <person name="Wu D."/>
            <person name="Tindall B."/>
            <person name="Brambilla E."/>
            <person name="Klenk H.-P."/>
            <person name="Eisen J.A."/>
        </authorList>
    </citation>
    <scope>NUCLEOTIDE SEQUENCE [LARGE SCALE GENOMIC DNA]</scope>
    <source>
        <strain evidence="2">DSM 18603</strain>
    </source>
</reference>
<dbReference type="SUPFAM" id="SSF52833">
    <property type="entry name" value="Thioredoxin-like"/>
    <property type="match status" value="1"/>
</dbReference>
<feature type="domain" description="Thioredoxin" evidence="1">
    <location>
        <begin position="8"/>
        <end position="141"/>
    </location>
</feature>
<protein>
    <submittedName>
        <fullName evidence="2">Thioredoxin domain-containing protein</fullName>
    </submittedName>
</protein>